<sequence length="182" mass="20622">MARYAKYMKDLVSNKPNIKNEESIRLNARCSVVLQNQLPPKEKDLKSFTLPCSIGRLTVRNALTDLGASISIMPFSMFKRLGLGKLKPINMIVEMADRTTQVPKGIIENLLVKIDKFIFSIDFVILDMVEDLPLLATALAKIDVFRKQISLEVGNEKLLFKMEDNLKETVISIEFICAIKDM</sequence>
<accession>A0ABQ5CKK2</accession>
<keyword evidence="2" id="KW-1185">Reference proteome</keyword>
<dbReference type="Gene3D" id="2.40.70.10">
    <property type="entry name" value="Acid Proteases"/>
    <property type="match status" value="1"/>
</dbReference>
<dbReference type="PANTHER" id="PTHR33067">
    <property type="entry name" value="RNA-DIRECTED DNA POLYMERASE-RELATED"/>
    <property type="match status" value="1"/>
</dbReference>
<dbReference type="CDD" id="cd00303">
    <property type="entry name" value="retropepsin_like"/>
    <property type="match status" value="1"/>
</dbReference>
<organism evidence="1 2">
    <name type="scientific">Tanacetum coccineum</name>
    <dbReference type="NCBI Taxonomy" id="301880"/>
    <lineage>
        <taxon>Eukaryota</taxon>
        <taxon>Viridiplantae</taxon>
        <taxon>Streptophyta</taxon>
        <taxon>Embryophyta</taxon>
        <taxon>Tracheophyta</taxon>
        <taxon>Spermatophyta</taxon>
        <taxon>Magnoliopsida</taxon>
        <taxon>eudicotyledons</taxon>
        <taxon>Gunneridae</taxon>
        <taxon>Pentapetalae</taxon>
        <taxon>asterids</taxon>
        <taxon>campanulids</taxon>
        <taxon>Asterales</taxon>
        <taxon>Asteraceae</taxon>
        <taxon>Asteroideae</taxon>
        <taxon>Anthemideae</taxon>
        <taxon>Anthemidinae</taxon>
        <taxon>Tanacetum</taxon>
    </lineage>
</organism>
<evidence type="ECO:0000313" key="1">
    <source>
        <dbReference type="EMBL" id="GJT27308.1"/>
    </source>
</evidence>
<proteinExistence type="predicted"/>
<reference evidence="1" key="1">
    <citation type="journal article" date="2022" name="Int. J. Mol. Sci.">
        <title>Draft Genome of Tanacetum Coccineum: Genomic Comparison of Closely Related Tanacetum-Family Plants.</title>
        <authorList>
            <person name="Yamashiro T."/>
            <person name="Shiraishi A."/>
            <person name="Nakayama K."/>
            <person name="Satake H."/>
        </authorList>
    </citation>
    <scope>NUCLEOTIDE SEQUENCE</scope>
</reference>
<gene>
    <name evidence="1" type="ORF">Tco_0907583</name>
</gene>
<evidence type="ECO:0008006" key="3">
    <source>
        <dbReference type="Google" id="ProtNLM"/>
    </source>
</evidence>
<comment type="caution">
    <text evidence="1">The sequence shown here is derived from an EMBL/GenBank/DDBJ whole genome shotgun (WGS) entry which is preliminary data.</text>
</comment>
<dbReference type="InterPro" id="IPR021109">
    <property type="entry name" value="Peptidase_aspartic_dom_sf"/>
</dbReference>
<dbReference type="EMBL" id="BQNB010014366">
    <property type="protein sequence ID" value="GJT27308.1"/>
    <property type="molecule type" value="Genomic_DNA"/>
</dbReference>
<dbReference type="Proteomes" id="UP001151760">
    <property type="component" value="Unassembled WGS sequence"/>
</dbReference>
<name>A0ABQ5CKK2_9ASTR</name>
<dbReference type="PANTHER" id="PTHR33067:SF35">
    <property type="entry name" value="ASPARTIC PEPTIDASE DDI1-TYPE DOMAIN-CONTAINING PROTEIN"/>
    <property type="match status" value="1"/>
</dbReference>
<reference evidence="1" key="2">
    <citation type="submission" date="2022-01" db="EMBL/GenBank/DDBJ databases">
        <authorList>
            <person name="Yamashiro T."/>
            <person name="Shiraishi A."/>
            <person name="Satake H."/>
            <person name="Nakayama K."/>
        </authorList>
    </citation>
    <scope>NUCLEOTIDE SEQUENCE</scope>
</reference>
<protein>
    <recommendedName>
        <fullName evidence="3">Aspartic peptidase DDI1-type domain-containing protein</fullName>
    </recommendedName>
</protein>
<evidence type="ECO:0000313" key="2">
    <source>
        <dbReference type="Proteomes" id="UP001151760"/>
    </source>
</evidence>